<protein>
    <submittedName>
        <fullName evidence="2">Uncharacterized protein</fullName>
    </submittedName>
</protein>
<evidence type="ECO:0000256" key="1">
    <source>
        <dbReference type="SAM" id="MobiDB-lite"/>
    </source>
</evidence>
<dbReference type="EMBL" id="RRYP01020523">
    <property type="protein sequence ID" value="TNV72900.1"/>
    <property type="molecule type" value="Genomic_DNA"/>
</dbReference>
<gene>
    <name evidence="2" type="ORF">FGO68_gene10707</name>
</gene>
<evidence type="ECO:0000313" key="3">
    <source>
        <dbReference type="Proteomes" id="UP000785679"/>
    </source>
</evidence>
<name>A0A8J8NE64_HALGN</name>
<accession>A0A8J8NE64</accession>
<dbReference type="OrthoDB" id="10653074at2759"/>
<proteinExistence type="predicted"/>
<reference evidence="2" key="1">
    <citation type="submission" date="2019-06" db="EMBL/GenBank/DDBJ databases">
        <authorList>
            <person name="Zheng W."/>
        </authorList>
    </citation>
    <scope>NUCLEOTIDE SEQUENCE</scope>
    <source>
        <strain evidence="2">QDHG01</strain>
    </source>
</reference>
<dbReference type="AlphaFoldDB" id="A0A8J8NE64"/>
<evidence type="ECO:0000313" key="2">
    <source>
        <dbReference type="EMBL" id="TNV72900.1"/>
    </source>
</evidence>
<organism evidence="2 3">
    <name type="scientific">Halteria grandinella</name>
    <dbReference type="NCBI Taxonomy" id="5974"/>
    <lineage>
        <taxon>Eukaryota</taxon>
        <taxon>Sar</taxon>
        <taxon>Alveolata</taxon>
        <taxon>Ciliophora</taxon>
        <taxon>Intramacronucleata</taxon>
        <taxon>Spirotrichea</taxon>
        <taxon>Stichotrichia</taxon>
        <taxon>Sporadotrichida</taxon>
        <taxon>Halteriidae</taxon>
        <taxon>Halteria</taxon>
    </lineage>
</organism>
<keyword evidence="3" id="KW-1185">Reference proteome</keyword>
<comment type="caution">
    <text evidence="2">The sequence shown here is derived from an EMBL/GenBank/DDBJ whole genome shotgun (WGS) entry which is preliminary data.</text>
</comment>
<dbReference type="Proteomes" id="UP000785679">
    <property type="component" value="Unassembled WGS sequence"/>
</dbReference>
<sequence length="464" mass="53418">MWRLEKQQKSEMNKGQTTAFKRCSTASEAKRFKRILHEFTLLKERFIKAETLAEGASTIRDFIEAFSNPLLEGDEVDLLFLKDQLTNDQLYLIGQKIAAIELKLLDPKHSISELIKMIINDEEVLEPADAGGRQFREGLGKILKRKEIVEKIQRDSSPQKEDGSIKLVQEVHQRFYDSYQAFWNLGKVNSTNLVKAFETVAKKRQNDAHVEKLDVYLSENTKIAQPEVPQPYFVKQFPFVSSVGQNQELMLSQSMKGVTKSQRQVTMRSTSSYKINSQKNKFVSNHFSPRHIKIALDGWTSQREDRLGSEESEIKNIAMRHKLQATQQLKSVRQKPSLIGRKNPLIRPEISVANRSNEIKQDLVLKSVAILEQGSVIQRNKLLLEHVMLERHKDQMAAKQSFNDSNFKGQTQPRRPPSKLQIDNDYIGANSVSTRIDQASRLDNLPEDTDNKMVFIKNEKMIYF</sequence>
<feature type="region of interest" description="Disordered" evidence="1">
    <location>
        <begin position="398"/>
        <end position="421"/>
    </location>
</feature>
<feature type="compositionally biased region" description="Polar residues" evidence="1">
    <location>
        <begin position="398"/>
        <end position="413"/>
    </location>
</feature>